<proteinExistence type="predicted"/>
<dbReference type="InterPro" id="IPR003660">
    <property type="entry name" value="HAMP_dom"/>
</dbReference>
<keyword evidence="2" id="KW-1133">Transmembrane helix</keyword>
<feature type="compositionally biased region" description="Polar residues" evidence="1">
    <location>
        <begin position="154"/>
        <end position="163"/>
    </location>
</feature>
<dbReference type="AlphaFoldDB" id="A0A2S8G0F1"/>
<evidence type="ECO:0000256" key="1">
    <source>
        <dbReference type="SAM" id="MobiDB-lite"/>
    </source>
</evidence>
<feature type="transmembrane region" description="Helical" evidence="2">
    <location>
        <begin position="74"/>
        <end position="95"/>
    </location>
</feature>
<feature type="region of interest" description="Disordered" evidence="1">
    <location>
        <begin position="153"/>
        <end position="177"/>
    </location>
</feature>
<dbReference type="Gene3D" id="6.10.340.10">
    <property type="match status" value="1"/>
</dbReference>
<feature type="transmembrane region" description="Helical" evidence="2">
    <location>
        <begin position="41"/>
        <end position="62"/>
    </location>
</feature>
<reference evidence="4 5" key="1">
    <citation type="submission" date="2018-02" db="EMBL/GenBank/DDBJ databases">
        <title>Comparative genomes isolates from brazilian mangrove.</title>
        <authorList>
            <person name="Araujo J.E."/>
            <person name="Taketani R.G."/>
            <person name="Silva M.C.P."/>
            <person name="Loureco M.V."/>
            <person name="Andreote F.D."/>
        </authorList>
    </citation>
    <scope>NUCLEOTIDE SEQUENCE [LARGE SCALE GENOMIC DNA]</scope>
    <source>
        <strain evidence="4 5">NAP PRIS-MGV</strain>
    </source>
</reference>
<dbReference type="GO" id="GO:0016020">
    <property type="term" value="C:membrane"/>
    <property type="evidence" value="ECO:0007669"/>
    <property type="project" value="InterPro"/>
</dbReference>
<evidence type="ECO:0000313" key="4">
    <source>
        <dbReference type="EMBL" id="PQO37925.1"/>
    </source>
</evidence>
<keyword evidence="2" id="KW-0472">Membrane</keyword>
<evidence type="ECO:0000313" key="5">
    <source>
        <dbReference type="Proteomes" id="UP000239388"/>
    </source>
</evidence>
<protein>
    <recommendedName>
        <fullName evidence="3">HAMP domain-containing protein</fullName>
    </recommendedName>
</protein>
<feature type="compositionally biased region" description="Basic and acidic residues" evidence="1">
    <location>
        <begin position="164"/>
        <end position="177"/>
    </location>
</feature>
<comment type="caution">
    <text evidence="4">The sequence shown here is derived from an EMBL/GenBank/DDBJ whole genome shotgun (WGS) entry which is preliminary data.</text>
</comment>
<dbReference type="EMBL" id="PUIB01000011">
    <property type="protein sequence ID" value="PQO37925.1"/>
    <property type="molecule type" value="Genomic_DNA"/>
</dbReference>
<gene>
    <name evidence="4" type="ORF">C5Y98_07465</name>
</gene>
<dbReference type="GO" id="GO:0007165">
    <property type="term" value="P:signal transduction"/>
    <property type="evidence" value="ECO:0007669"/>
    <property type="project" value="InterPro"/>
</dbReference>
<dbReference type="PROSITE" id="PS50885">
    <property type="entry name" value="HAMP"/>
    <property type="match status" value="1"/>
</dbReference>
<evidence type="ECO:0000259" key="3">
    <source>
        <dbReference type="PROSITE" id="PS50885"/>
    </source>
</evidence>
<organism evidence="4 5">
    <name type="scientific">Blastopirellula marina</name>
    <dbReference type="NCBI Taxonomy" id="124"/>
    <lineage>
        <taxon>Bacteria</taxon>
        <taxon>Pseudomonadati</taxon>
        <taxon>Planctomycetota</taxon>
        <taxon>Planctomycetia</taxon>
        <taxon>Pirellulales</taxon>
        <taxon>Pirellulaceae</taxon>
        <taxon>Blastopirellula</taxon>
    </lineage>
</organism>
<feature type="domain" description="HAMP" evidence="3">
    <location>
        <begin position="102"/>
        <end position="154"/>
    </location>
</feature>
<name>A0A2S8G0F1_9BACT</name>
<dbReference type="Proteomes" id="UP000239388">
    <property type="component" value="Unassembled WGS sequence"/>
</dbReference>
<accession>A0A2S8G0F1</accession>
<evidence type="ECO:0000256" key="2">
    <source>
        <dbReference type="SAM" id="Phobius"/>
    </source>
</evidence>
<keyword evidence="2" id="KW-0812">Transmembrane</keyword>
<sequence>MLSYRTYIAGEHGMSTSVSRDRRRQFWVDPYLQGSLVFRVVMYWLVCLLTVGIVLMIGAALSDIQAPVTAVTTMLLHFYVPAILASLLVLPVIVLDCIRHSNRFAGPVVRFRQAMERLAEGETASPLIVREGDPWKYLADQFNQIALRMEELENAQQGESQETSSDHSEEAFHSTSV</sequence>